<proteinExistence type="predicted"/>
<keyword evidence="2" id="KW-1185">Reference proteome</keyword>
<dbReference type="AlphaFoldDB" id="A0A4R2KGE8"/>
<protein>
    <submittedName>
        <fullName evidence="1">Uncharacterized protein</fullName>
    </submittedName>
</protein>
<gene>
    <name evidence="1" type="ORF">EV214_11948</name>
</gene>
<organism evidence="1 2">
    <name type="scientific">Marinisporobacter balticus</name>
    <dbReference type="NCBI Taxonomy" id="2018667"/>
    <lineage>
        <taxon>Bacteria</taxon>
        <taxon>Bacillati</taxon>
        <taxon>Bacillota</taxon>
        <taxon>Clostridia</taxon>
        <taxon>Peptostreptococcales</taxon>
        <taxon>Thermotaleaceae</taxon>
        <taxon>Marinisporobacter</taxon>
    </lineage>
</organism>
<evidence type="ECO:0000313" key="1">
    <source>
        <dbReference type="EMBL" id="TCO72184.1"/>
    </source>
</evidence>
<dbReference type="OrthoDB" id="1949859at2"/>
<dbReference type="EMBL" id="SLWV01000019">
    <property type="protein sequence ID" value="TCO72184.1"/>
    <property type="molecule type" value="Genomic_DNA"/>
</dbReference>
<accession>A0A4R2KGE8</accession>
<dbReference type="RefSeq" id="WP_132246352.1">
    <property type="nucleotide sequence ID" value="NZ_SLWV01000019.1"/>
</dbReference>
<sequence>MKLQHFVIDTIEAMHGVVDLLEYALCYVMLPDEYSHYFNGKTEMLLAFDFEVAQENPKAEFITFGSYTLEQLTTIAHEKSISTIRYAVIDRLSLLKAEDKIKKFLDMDKSQLEILQQKEIMGRWVCFNYKIGYTAHERTEELKDIWINLQNGAIDTKIQENKNLIFHEKNLTTNYPIPEQHSVFEAFENAYSYVKIEAEEYSNVMVDKIEFSKELQRIDEYYNELEIENSKKLERKGVTDKRKSELISKAEALKLERLRQKKEMESKYTVDIDIALDNAVIYFIPLIEYHINLKFQGIVEKKTLHYNPVIKSFYKVPSNI</sequence>
<dbReference type="Proteomes" id="UP000294919">
    <property type="component" value="Unassembled WGS sequence"/>
</dbReference>
<name>A0A4R2KGE8_9FIRM</name>
<comment type="caution">
    <text evidence="1">The sequence shown here is derived from an EMBL/GenBank/DDBJ whole genome shotgun (WGS) entry which is preliminary data.</text>
</comment>
<evidence type="ECO:0000313" key="2">
    <source>
        <dbReference type="Proteomes" id="UP000294919"/>
    </source>
</evidence>
<reference evidence="1 2" key="1">
    <citation type="submission" date="2019-03" db="EMBL/GenBank/DDBJ databases">
        <title>Genomic Encyclopedia of Type Strains, Phase IV (KMG-IV): sequencing the most valuable type-strain genomes for metagenomic binning, comparative biology and taxonomic classification.</title>
        <authorList>
            <person name="Goeker M."/>
        </authorList>
    </citation>
    <scope>NUCLEOTIDE SEQUENCE [LARGE SCALE GENOMIC DNA]</scope>
    <source>
        <strain evidence="1 2">DSM 102940</strain>
    </source>
</reference>